<dbReference type="RefSeq" id="WP_271140567.1">
    <property type="nucleotide sequence ID" value="NZ_JAPYYP010000023.1"/>
</dbReference>
<name>A0A9X3TSD7_9BACL</name>
<dbReference type="EMBL" id="JAPYYP010000023">
    <property type="protein sequence ID" value="MDA5109941.1"/>
    <property type="molecule type" value="Genomic_DNA"/>
</dbReference>
<evidence type="ECO:0000313" key="1">
    <source>
        <dbReference type="EMBL" id="MDA5109941.1"/>
    </source>
</evidence>
<gene>
    <name evidence="1" type="ORF">O3V59_16365</name>
</gene>
<protein>
    <submittedName>
        <fullName evidence="1">Uncharacterized protein</fullName>
    </submittedName>
</protein>
<comment type="caution">
    <text evidence="1">The sequence shown here is derived from an EMBL/GenBank/DDBJ whole genome shotgun (WGS) entry which is preliminary data.</text>
</comment>
<proteinExistence type="predicted"/>
<dbReference type="Proteomes" id="UP001151071">
    <property type="component" value="Unassembled WGS sequence"/>
</dbReference>
<sequence length="97" mass="10641">MRTPKIIIGIILIIVGLLMVNEAKTLKEKTEDTVSTVFEPISSLSITSNSFDPEKYRKEAMTKVGNWGISAIRFESKMTSGSLTIFTGIFLIVTAGI</sequence>
<accession>A0A9X3TSD7</accession>
<dbReference type="AlphaFoldDB" id="A0A9X3TSD7"/>
<evidence type="ECO:0000313" key="2">
    <source>
        <dbReference type="Proteomes" id="UP001151071"/>
    </source>
</evidence>
<keyword evidence="2" id="KW-1185">Reference proteome</keyword>
<reference evidence="1" key="1">
    <citation type="submission" date="2022-12" db="EMBL/GenBank/DDBJ databases">
        <title>Draft genome sequence of the thermophilic strain Brevibacillus thermoruber HT42, isolated from Los Humeros, Puebla, Mexico, with biotechnological potential.</title>
        <authorList>
            <person name="Lara Sanchez J."/>
            <person name="Solis Palacios R."/>
            <person name="Bustos Baena A.S."/>
            <person name="Ruz Baez A.E."/>
            <person name="Espinosa Luna G."/>
            <person name="Oliart Ros R.M."/>
        </authorList>
    </citation>
    <scope>NUCLEOTIDE SEQUENCE</scope>
    <source>
        <strain evidence="1">HT42</strain>
    </source>
</reference>
<organism evidence="1 2">
    <name type="scientific">Brevibacillus thermoruber</name>
    <dbReference type="NCBI Taxonomy" id="33942"/>
    <lineage>
        <taxon>Bacteria</taxon>
        <taxon>Bacillati</taxon>
        <taxon>Bacillota</taxon>
        <taxon>Bacilli</taxon>
        <taxon>Bacillales</taxon>
        <taxon>Paenibacillaceae</taxon>
        <taxon>Brevibacillus</taxon>
    </lineage>
</organism>